<keyword evidence="3" id="KW-1185">Reference proteome</keyword>
<accession>A0A4E0R846</accession>
<name>A0A4E0R846_FASHE</name>
<dbReference type="Proteomes" id="UP000230066">
    <property type="component" value="Unassembled WGS sequence"/>
</dbReference>
<feature type="transmembrane region" description="Helical" evidence="1">
    <location>
        <begin position="24"/>
        <end position="47"/>
    </location>
</feature>
<dbReference type="EMBL" id="JXXN02002889">
    <property type="protein sequence ID" value="THD22254.1"/>
    <property type="molecule type" value="Genomic_DNA"/>
</dbReference>
<dbReference type="AlphaFoldDB" id="A0A4E0R846"/>
<evidence type="ECO:0000256" key="1">
    <source>
        <dbReference type="SAM" id="Phobius"/>
    </source>
</evidence>
<keyword evidence="1" id="KW-0812">Transmembrane</keyword>
<sequence>MSHDRIIECEYTYHLKYRMIRGKCISLCKVDLCVVCLVAVVCVLSGLCADQYCRRLVIAAMDACLHEAIRTTGVVLRSEKYFVVACTNNTECRSAMVLCLQENLRDPEISDCEESESLRQWIRDSEHQLYP</sequence>
<keyword evidence="1" id="KW-1133">Transmembrane helix</keyword>
<keyword evidence="1" id="KW-0472">Membrane</keyword>
<reference evidence="2" key="1">
    <citation type="submission" date="2019-03" db="EMBL/GenBank/DDBJ databases">
        <title>Improved annotation for the trematode Fasciola hepatica.</title>
        <authorList>
            <person name="Choi Y.-J."/>
            <person name="Martin J."/>
            <person name="Mitreva M."/>
        </authorList>
    </citation>
    <scope>NUCLEOTIDE SEQUENCE [LARGE SCALE GENOMIC DNA]</scope>
</reference>
<comment type="caution">
    <text evidence="2">The sequence shown here is derived from an EMBL/GenBank/DDBJ whole genome shotgun (WGS) entry which is preliminary data.</text>
</comment>
<proteinExistence type="predicted"/>
<organism evidence="2 3">
    <name type="scientific">Fasciola hepatica</name>
    <name type="common">Liver fluke</name>
    <dbReference type="NCBI Taxonomy" id="6192"/>
    <lineage>
        <taxon>Eukaryota</taxon>
        <taxon>Metazoa</taxon>
        <taxon>Spiralia</taxon>
        <taxon>Lophotrochozoa</taxon>
        <taxon>Platyhelminthes</taxon>
        <taxon>Trematoda</taxon>
        <taxon>Digenea</taxon>
        <taxon>Plagiorchiida</taxon>
        <taxon>Echinostomata</taxon>
        <taxon>Echinostomatoidea</taxon>
        <taxon>Fasciolidae</taxon>
        <taxon>Fasciola</taxon>
    </lineage>
</organism>
<evidence type="ECO:0000313" key="2">
    <source>
        <dbReference type="EMBL" id="THD22254.1"/>
    </source>
</evidence>
<protein>
    <submittedName>
        <fullName evidence="2">Uncharacterized protein</fullName>
    </submittedName>
</protein>
<gene>
    <name evidence="2" type="ORF">D915_007040</name>
</gene>
<evidence type="ECO:0000313" key="3">
    <source>
        <dbReference type="Proteomes" id="UP000230066"/>
    </source>
</evidence>